<dbReference type="PRINTS" id="PR00368">
    <property type="entry name" value="FADPNR"/>
</dbReference>
<dbReference type="Gene3D" id="3.50.50.100">
    <property type="match status" value="1"/>
</dbReference>
<dbReference type="RefSeq" id="WP_127186870.1">
    <property type="nucleotide sequence ID" value="NZ_RZNJ01000001.1"/>
</dbReference>
<evidence type="ECO:0000256" key="5">
    <source>
        <dbReference type="ARBA" id="ARBA00023002"/>
    </source>
</evidence>
<organism evidence="10 11">
    <name type="scientific">Arsenicitalea aurantiaca</name>
    <dbReference type="NCBI Taxonomy" id="1783274"/>
    <lineage>
        <taxon>Bacteria</taxon>
        <taxon>Pseudomonadati</taxon>
        <taxon>Pseudomonadota</taxon>
        <taxon>Alphaproteobacteria</taxon>
        <taxon>Hyphomicrobiales</taxon>
        <taxon>Devosiaceae</taxon>
        <taxon>Arsenicitalea</taxon>
    </lineage>
</organism>
<dbReference type="InterPro" id="IPR023753">
    <property type="entry name" value="FAD/NAD-binding_dom"/>
</dbReference>
<evidence type="ECO:0000259" key="9">
    <source>
        <dbReference type="Pfam" id="PF07992"/>
    </source>
</evidence>
<evidence type="ECO:0000256" key="3">
    <source>
        <dbReference type="ARBA" id="ARBA00022630"/>
    </source>
</evidence>
<dbReference type="OrthoDB" id="9781621at2"/>
<keyword evidence="4" id="KW-0274">FAD</keyword>
<evidence type="ECO:0000313" key="11">
    <source>
        <dbReference type="Proteomes" id="UP000281547"/>
    </source>
</evidence>
<protein>
    <recommendedName>
        <fullName evidence="2">NADH:ubiquinone reductase (non-electrogenic)</fullName>
        <ecNumber evidence="2">1.6.5.9</ecNumber>
    </recommendedName>
</protein>
<dbReference type="EMBL" id="RZNJ01000001">
    <property type="protein sequence ID" value="RUT34751.1"/>
    <property type="molecule type" value="Genomic_DNA"/>
</dbReference>
<dbReference type="EC" id="1.6.5.9" evidence="2"/>
<dbReference type="Pfam" id="PF07992">
    <property type="entry name" value="Pyr_redox_2"/>
    <property type="match status" value="1"/>
</dbReference>
<comment type="caution">
    <text evidence="10">The sequence shown here is derived from an EMBL/GenBank/DDBJ whole genome shotgun (WGS) entry which is preliminary data.</text>
</comment>
<proteinExistence type="inferred from homology"/>
<dbReference type="PRINTS" id="PR00411">
    <property type="entry name" value="PNDRDTASEI"/>
</dbReference>
<evidence type="ECO:0000256" key="1">
    <source>
        <dbReference type="ARBA" id="ARBA00005272"/>
    </source>
</evidence>
<evidence type="ECO:0000256" key="8">
    <source>
        <dbReference type="SAM" id="MobiDB-lite"/>
    </source>
</evidence>
<feature type="domain" description="FAD/NAD(P)-binding" evidence="9">
    <location>
        <begin position="33"/>
        <end position="352"/>
    </location>
</feature>
<accession>A0A433XL18</accession>
<gene>
    <name evidence="10" type="ORF">EMQ25_01955</name>
</gene>
<dbReference type="GO" id="GO:0050136">
    <property type="term" value="F:NADH dehydrogenase (quinone) (non-electrogenic) activity"/>
    <property type="evidence" value="ECO:0007669"/>
    <property type="project" value="UniProtKB-EC"/>
</dbReference>
<keyword evidence="5" id="KW-0560">Oxidoreductase</keyword>
<dbReference type="InterPro" id="IPR036188">
    <property type="entry name" value="FAD/NAD-bd_sf"/>
</dbReference>
<dbReference type="Proteomes" id="UP000281547">
    <property type="component" value="Unassembled WGS sequence"/>
</dbReference>
<name>A0A433XL18_9HYPH</name>
<comment type="catalytic activity">
    <reaction evidence="7">
        <text>a quinone + NADH + H(+) = a quinol + NAD(+)</text>
        <dbReference type="Rhea" id="RHEA:46160"/>
        <dbReference type="ChEBI" id="CHEBI:15378"/>
        <dbReference type="ChEBI" id="CHEBI:24646"/>
        <dbReference type="ChEBI" id="CHEBI:57540"/>
        <dbReference type="ChEBI" id="CHEBI:57945"/>
        <dbReference type="ChEBI" id="CHEBI:132124"/>
        <dbReference type="EC" id="1.6.5.9"/>
    </reaction>
</comment>
<keyword evidence="6" id="KW-0520">NAD</keyword>
<dbReference type="SUPFAM" id="SSF51905">
    <property type="entry name" value="FAD/NAD(P)-binding domain"/>
    <property type="match status" value="2"/>
</dbReference>
<comment type="similarity">
    <text evidence="1">Belongs to the NADH dehydrogenase family.</text>
</comment>
<dbReference type="InterPro" id="IPR045024">
    <property type="entry name" value="NDH-2"/>
</dbReference>
<dbReference type="PANTHER" id="PTHR43706">
    <property type="entry name" value="NADH DEHYDROGENASE"/>
    <property type="match status" value="1"/>
</dbReference>
<evidence type="ECO:0000256" key="2">
    <source>
        <dbReference type="ARBA" id="ARBA00012637"/>
    </source>
</evidence>
<feature type="region of interest" description="Disordered" evidence="8">
    <location>
        <begin position="1"/>
        <end position="25"/>
    </location>
</feature>
<dbReference type="AlphaFoldDB" id="A0A433XL18"/>
<dbReference type="PANTHER" id="PTHR43706:SF47">
    <property type="entry name" value="EXTERNAL NADH-UBIQUINONE OXIDOREDUCTASE 1, MITOCHONDRIAL-RELATED"/>
    <property type="match status" value="1"/>
</dbReference>
<evidence type="ECO:0000256" key="4">
    <source>
        <dbReference type="ARBA" id="ARBA00022827"/>
    </source>
</evidence>
<reference evidence="10 11" key="1">
    <citation type="journal article" date="2016" name="Int. J. Syst. Evol. Microbiol.">
        <title>Arsenicitalea aurantiaca gen. nov., sp. nov., a new member of the family Hyphomicrobiaceae, isolated from high-arsenic sediment.</title>
        <authorList>
            <person name="Mu Y."/>
            <person name="Zhou L."/>
            <person name="Zeng X.C."/>
            <person name="Liu L."/>
            <person name="Pan Y."/>
            <person name="Chen X."/>
            <person name="Wang J."/>
            <person name="Li S."/>
            <person name="Li W.J."/>
            <person name="Wang Y."/>
        </authorList>
    </citation>
    <scope>NUCLEOTIDE SEQUENCE [LARGE SCALE GENOMIC DNA]</scope>
    <source>
        <strain evidence="10 11">42-50</strain>
    </source>
</reference>
<keyword evidence="11" id="KW-1185">Reference proteome</keyword>
<sequence length="456" mass="49267">MSETIDPARPADPAPLPDAAVPEAKGTAPKRKRVVIVGAGFGGISAARVLEKSDLEVIVVDRTNHHLFQPLLYQVATAMLAPTDIAQPIRSVLDCTHHANLSVLLDSVEAVDKTSKAVVLGSGMRLAYDYLVLAPGSRYNYFGNDAEWAPHAPGLKTMDDAIMLRRRILMAFERAELSRDPEERRRLLTFVVIGGGPTGVEMAGAMAELAKATLARDFRHIDPKSTRIVLVEAVDELLGQFTDRQSAYTKETLEKMGVEVMLNAPVKGVESHRVMAGETAIEAETIIWCAGVSASPLVGQIGAETAKGGQVKVSRDFSVPGSPEIFVIGDAAAYEEDGRPLPALAPVAKQQGKHVGRLIAAREGQGRDPGQFHYRDWGTMATIGRAAAVGKFGKVTVKGFPAWLLWGGVHVAYLVGFRNRIMVIVNWLWAWLTYAKGARLITGADREAPERLPTKG</sequence>
<evidence type="ECO:0000256" key="7">
    <source>
        <dbReference type="ARBA" id="ARBA00047599"/>
    </source>
</evidence>
<evidence type="ECO:0000313" key="10">
    <source>
        <dbReference type="EMBL" id="RUT34751.1"/>
    </source>
</evidence>
<keyword evidence="3" id="KW-0285">Flavoprotein</keyword>
<evidence type="ECO:0000256" key="6">
    <source>
        <dbReference type="ARBA" id="ARBA00023027"/>
    </source>
</evidence>